<proteinExistence type="predicted"/>
<dbReference type="SUPFAM" id="SSF75005">
    <property type="entry name" value="Arabinanase/levansucrase/invertase"/>
    <property type="match status" value="2"/>
</dbReference>
<protein>
    <recommendedName>
        <fullName evidence="3">Glycosyl hydrolase family 43</fullName>
    </recommendedName>
</protein>
<name>A0A5S5BW92_9BACL</name>
<dbReference type="CDD" id="cd08994">
    <property type="entry name" value="GH43_62_32_68_117_130-like"/>
    <property type="match status" value="1"/>
</dbReference>
<evidence type="ECO:0008006" key="3">
    <source>
        <dbReference type="Google" id="ProtNLM"/>
    </source>
</evidence>
<gene>
    <name evidence="1" type="ORF">BCM02_113206</name>
</gene>
<sequence length="338" mass="37992">MHTSDLLPAPRYGGFRMDGYWIWCGSVVQGEDGRFHMFASRWPKTLPMHPGWMTASEIVRADSDTPEGPYRFREVALPARGAEYWDGRCTHNPHIVKHGNKYLLYYTGSTHPLGDPEPPGSFGLTDPQCIVARSNKRVGLAIADSVFGPWRRADEPLLPTRPGRFDSFLTSNPAPCVREDGSVLLIYKARRYEGNLHGGMTIGVAHADHYSGPYRVLSDEPVFPPEKFHIEDPFIWHTAEGYHLIAKDMEGHLCGEKYGGIRAMSPDGLTWRLHAQPQGYSRTVRWDDGTVQTLGNLERPFLLFQNGKPTHLFAAVSDGRDGFMDACDTWNMVIPLKP</sequence>
<keyword evidence="2" id="KW-1185">Reference proteome</keyword>
<dbReference type="OrthoDB" id="9794572at2"/>
<dbReference type="Proteomes" id="UP000323257">
    <property type="component" value="Unassembled WGS sequence"/>
</dbReference>
<comment type="caution">
    <text evidence="1">The sequence shown here is derived from an EMBL/GenBank/DDBJ whole genome shotgun (WGS) entry which is preliminary data.</text>
</comment>
<dbReference type="AlphaFoldDB" id="A0A5S5BW92"/>
<accession>A0A5S5BW92</accession>
<organism evidence="1 2">
    <name type="scientific">Paenibacillus methanolicus</name>
    <dbReference type="NCBI Taxonomy" id="582686"/>
    <lineage>
        <taxon>Bacteria</taxon>
        <taxon>Bacillati</taxon>
        <taxon>Bacillota</taxon>
        <taxon>Bacilli</taxon>
        <taxon>Bacillales</taxon>
        <taxon>Paenibacillaceae</taxon>
        <taxon>Paenibacillus</taxon>
    </lineage>
</organism>
<dbReference type="EMBL" id="VNHS01000013">
    <property type="protein sequence ID" value="TYP69873.1"/>
    <property type="molecule type" value="Genomic_DNA"/>
</dbReference>
<dbReference type="InterPro" id="IPR023296">
    <property type="entry name" value="Glyco_hydro_beta-prop_sf"/>
</dbReference>
<evidence type="ECO:0000313" key="1">
    <source>
        <dbReference type="EMBL" id="TYP69873.1"/>
    </source>
</evidence>
<evidence type="ECO:0000313" key="2">
    <source>
        <dbReference type="Proteomes" id="UP000323257"/>
    </source>
</evidence>
<dbReference type="Gene3D" id="2.115.10.20">
    <property type="entry name" value="Glycosyl hydrolase domain, family 43"/>
    <property type="match status" value="1"/>
</dbReference>
<reference evidence="1 2" key="1">
    <citation type="submission" date="2019-07" db="EMBL/GenBank/DDBJ databases">
        <title>Genomic Encyclopedia of Type Strains, Phase III (KMG-III): the genomes of soil and plant-associated and newly described type strains.</title>
        <authorList>
            <person name="Whitman W."/>
        </authorList>
    </citation>
    <scope>NUCLEOTIDE SEQUENCE [LARGE SCALE GENOMIC DNA]</scope>
    <source>
        <strain evidence="1 2">BL24</strain>
    </source>
</reference>
<dbReference type="RefSeq" id="WP_148932859.1">
    <property type="nucleotide sequence ID" value="NZ_VNHS01000013.1"/>
</dbReference>